<keyword evidence="3" id="KW-1185">Reference proteome</keyword>
<organism evidence="2 3">
    <name type="scientific">Elysia marginata</name>
    <dbReference type="NCBI Taxonomy" id="1093978"/>
    <lineage>
        <taxon>Eukaryota</taxon>
        <taxon>Metazoa</taxon>
        <taxon>Spiralia</taxon>
        <taxon>Lophotrochozoa</taxon>
        <taxon>Mollusca</taxon>
        <taxon>Gastropoda</taxon>
        <taxon>Heterobranchia</taxon>
        <taxon>Euthyneura</taxon>
        <taxon>Panpulmonata</taxon>
        <taxon>Sacoglossa</taxon>
        <taxon>Placobranchoidea</taxon>
        <taxon>Plakobranchidae</taxon>
        <taxon>Elysia</taxon>
    </lineage>
</organism>
<feature type="compositionally biased region" description="Basic and acidic residues" evidence="1">
    <location>
        <begin position="28"/>
        <end position="43"/>
    </location>
</feature>
<proteinExistence type="predicted"/>
<dbReference type="EMBL" id="BMAT01013986">
    <property type="protein sequence ID" value="GFS24316.1"/>
    <property type="molecule type" value="Genomic_DNA"/>
</dbReference>
<evidence type="ECO:0000256" key="1">
    <source>
        <dbReference type="SAM" id="MobiDB-lite"/>
    </source>
</evidence>
<feature type="compositionally biased region" description="Basic and acidic residues" evidence="1">
    <location>
        <begin position="1"/>
        <end position="18"/>
    </location>
</feature>
<sequence length="128" mass="14394">MTNSEKKRFGDTEEDTLRQTKTQTGTDINRKKKDDADASKGRPTESGISRDGALLYNPLLLMPFIAEIDTDIDMFFLEFNHGSNGTDRNEPCPDLPPVSLSLPGVMLNRPGEYLVFLESRRHSLQHSP</sequence>
<gene>
    <name evidence="2" type="ORF">ElyMa_007000100</name>
</gene>
<name>A0AAV4JPR1_9GAST</name>
<comment type="caution">
    <text evidence="2">The sequence shown here is derived from an EMBL/GenBank/DDBJ whole genome shotgun (WGS) entry which is preliminary data.</text>
</comment>
<evidence type="ECO:0000313" key="3">
    <source>
        <dbReference type="Proteomes" id="UP000762676"/>
    </source>
</evidence>
<reference evidence="2 3" key="1">
    <citation type="journal article" date="2021" name="Elife">
        <title>Chloroplast acquisition without the gene transfer in kleptoplastic sea slugs, Plakobranchus ocellatus.</title>
        <authorList>
            <person name="Maeda T."/>
            <person name="Takahashi S."/>
            <person name="Yoshida T."/>
            <person name="Shimamura S."/>
            <person name="Takaki Y."/>
            <person name="Nagai Y."/>
            <person name="Toyoda A."/>
            <person name="Suzuki Y."/>
            <person name="Arimoto A."/>
            <person name="Ishii H."/>
            <person name="Satoh N."/>
            <person name="Nishiyama T."/>
            <person name="Hasebe M."/>
            <person name="Maruyama T."/>
            <person name="Minagawa J."/>
            <person name="Obokata J."/>
            <person name="Shigenobu S."/>
        </authorList>
    </citation>
    <scope>NUCLEOTIDE SEQUENCE [LARGE SCALE GENOMIC DNA]</scope>
</reference>
<accession>A0AAV4JPR1</accession>
<dbReference type="Proteomes" id="UP000762676">
    <property type="component" value="Unassembled WGS sequence"/>
</dbReference>
<feature type="region of interest" description="Disordered" evidence="1">
    <location>
        <begin position="1"/>
        <end position="50"/>
    </location>
</feature>
<dbReference type="AlphaFoldDB" id="A0AAV4JPR1"/>
<evidence type="ECO:0000313" key="2">
    <source>
        <dbReference type="EMBL" id="GFS24316.1"/>
    </source>
</evidence>
<protein>
    <submittedName>
        <fullName evidence="2">Uncharacterized protein</fullName>
    </submittedName>
</protein>